<keyword evidence="3 5" id="KW-0285">Flavoprotein</keyword>
<evidence type="ECO:0000313" key="9">
    <source>
        <dbReference type="EMBL" id="GAA3014191.1"/>
    </source>
</evidence>
<gene>
    <name evidence="9" type="ORF">GCM10017559_41830</name>
</gene>
<keyword evidence="4 5" id="KW-0274">FAD</keyword>
<comment type="cofactor">
    <cofactor evidence="1 5">
        <name>FAD</name>
        <dbReference type="ChEBI" id="CHEBI:57692"/>
    </cofactor>
</comment>
<dbReference type="SUPFAM" id="SSF47203">
    <property type="entry name" value="Acyl-CoA dehydrogenase C-terminal domain-like"/>
    <property type="match status" value="1"/>
</dbReference>
<dbReference type="Pfam" id="PF02771">
    <property type="entry name" value="Acyl-CoA_dh_N"/>
    <property type="match status" value="1"/>
</dbReference>
<dbReference type="RefSeq" id="WP_344897894.1">
    <property type="nucleotide sequence ID" value="NZ_BAAAWD010000011.1"/>
</dbReference>
<dbReference type="InterPro" id="IPR013786">
    <property type="entry name" value="AcylCoA_DH/ox_N"/>
</dbReference>
<evidence type="ECO:0000259" key="6">
    <source>
        <dbReference type="Pfam" id="PF00441"/>
    </source>
</evidence>
<dbReference type="InterPro" id="IPR036250">
    <property type="entry name" value="AcylCo_DH-like_C"/>
</dbReference>
<dbReference type="PANTHER" id="PTHR43884:SF12">
    <property type="entry name" value="ISOVALERYL-COA DEHYDROGENASE, MITOCHONDRIAL-RELATED"/>
    <property type="match status" value="1"/>
</dbReference>
<dbReference type="Pfam" id="PF02770">
    <property type="entry name" value="Acyl-CoA_dh_M"/>
    <property type="match status" value="1"/>
</dbReference>
<dbReference type="InterPro" id="IPR037069">
    <property type="entry name" value="AcylCoA_DH/ox_N_sf"/>
</dbReference>
<reference evidence="10" key="1">
    <citation type="journal article" date="2019" name="Int. J. Syst. Evol. Microbiol.">
        <title>The Global Catalogue of Microorganisms (GCM) 10K type strain sequencing project: providing services to taxonomists for standard genome sequencing and annotation.</title>
        <authorList>
            <consortium name="The Broad Institute Genomics Platform"/>
            <consortium name="The Broad Institute Genome Sequencing Center for Infectious Disease"/>
            <person name="Wu L."/>
            <person name="Ma J."/>
        </authorList>
    </citation>
    <scope>NUCLEOTIDE SEQUENCE [LARGE SCALE GENOMIC DNA]</scope>
    <source>
        <strain evidence="10">JCM 3106</strain>
    </source>
</reference>
<feature type="domain" description="Acyl-CoA dehydrogenase/oxidase C-terminal" evidence="6">
    <location>
        <begin position="229"/>
        <end position="378"/>
    </location>
</feature>
<dbReference type="InterPro" id="IPR009075">
    <property type="entry name" value="AcylCo_DH/oxidase_C"/>
</dbReference>
<dbReference type="Pfam" id="PF00441">
    <property type="entry name" value="Acyl-CoA_dh_1"/>
    <property type="match status" value="1"/>
</dbReference>
<organism evidence="9 10">
    <name type="scientific">Streptosporangium longisporum</name>
    <dbReference type="NCBI Taxonomy" id="46187"/>
    <lineage>
        <taxon>Bacteria</taxon>
        <taxon>Bacillati</taxon>
        <taxon>Actinomycetota</taxon>
        <taxon>Actinomycetes</taxon>
        <taxon>Streptosporangiales</taxon>
        <taxon>Streptosporangiaceae</taxon>
        <taxon>Streptosporangium</taxon>
    </lineage>
</organism>
<dbReference type="Gene3D" id="1.20.140.10">
    <property type="entry name" value="Butyryl-CoA Dehydrogenase, subunit A, domain 3"/>
    <property type="match status" value="1"/>
</dbReference>
<protein>
    <submittedName>
        <fullName evidence="9">Acyl-CoA dehydrogenase family protein</fullName>
    </submittedName>
</protein>
<proteinExistence type="inferred from homology"/>
<dbReference type="InterPro" id="IPR006091">
    <property type="entry name" value="Acyl-CoA_Oxase/DH_mid-dom"/>
</dbReference>
<feature type="domain" description="Acyl-CoA dehydrogenase/oxidase N-terminal" evidence="8">
    <location>
        <begin position="34"/>
        <end position="117"/>
    </location>
</feature>
<evidence type="ECO:0000256" key="5">
    <source>
        <dbReference type="RuleBase" id="RU362125"/>
    </source>
</evidence>
<comment type="caution">
    <text evidence="9">The sequence shown here is derived from an EMBL/GenBank/DDBJ whole genome shotgun (WGS) entry which is preliminary data.</text>
</comment>
<evidence type="ECO:0000256" key="1">
    <source>
        <dbReference type="ARBA" id="ARBA00001974"/>
    </source>
</evidence>
<comment type="similarity">
    <text evidence="2 5">Belongs to the acyl-CoA dehydrogenase family.</text>
</comment>
<name>A0ABP6KQ86_9ACTN</name>
<dbReference type="InterPro" id="IPR009100">
    <property type="entry name" value="AcylCoA_DH/oxidase_NM_dom_sf"/>
</dbReference>
<evidence type="ECO:0000256" key="2">
    <source>
        <dbReference type="ARBA" id="ARBA00009347"/>
    </source>
</evidence>
<evidence type="ECO:0000256" key="3">
    <source>
        <dbReference type="ARBA" id="ARBA00022630"/>
    </source>
</evidence>
<keyword evidence="10" id="KW-1185">Reference proteome</keyword>
<evidence type="ECO:0000256" key="4">
    <source>
        <dbReference type="ARBA" id="ARBA00022827"/>
    </source>
</evidence>
<dbReference type="Gene3D" id="1.10.540.10">
    <property type="entry name" value="Acyl-CoA dehydrogenase/oxidase, N-terminal domain"/>
    <property type="match status" value="1"/>
</dbReference>
<accession>A0ABP6KQ86</accession>
<evidence type="ECO:0000259" key="8">
    <source>
        <dbReference type="Pfam" id="PF02771"/>
    </source>
</evidence>
<feature type="domain" description="Acyl-CoA oxidase/dehydrogenase middle" evidence="7">
    <location>
        <begin position="123"/>
        <end position="216"/>
    </location>
</feature>
<dbReference type="SUPFAM" id="SSF56645">
    <property type="entry name" value="Acyl-CoA dehydrogenase NM domain-like"/>
    <property type="match status" value="1"/>
</dbReference>
<dbReference type="EMBL" id="BAAAWD010000011">
    <property type="protein sequence ID" value="GAA3014191.1"/>
    <property type="molecule type" value="Genomic_DNA"/>
</dbReference>
<dbReference type="InterPro" id="IPR046373">
    <property type="entry name" value="Acyl-CoA_Oxase/DH_mid-dom_sf"/>
</dbReference>
<keyword evidence="5" id="KW-0560">Oxidoreductase</keyword>
<dbReference type="Proteomes" id="UP001499930">
    <property type="component" value="Unassembled WGS sequence"/>
</dbReference>
<dbReference type="Gene3D" id="2.40.110.10">
    <property type="entry name" value="Butyryl-CoA Dehydrogenase, subunit A, domain 2"/>
    <property type="match status" value="1"/>
</dbReference>
<sequence>MEFGLGGARGERRDAMFDGARKSLYEESGPPREPFTRDRWRAAAELGATGLCLPPEYGGGGLGALDTALSLEAFSRGGGDTALAFAVSAHLLACCVAIRDNADEDTRAELLPGLASGALVAANAMTEDGAGSDVSRLATVARADGDHYVLDGVKSFASNAPAADLIVTYATVDPALGFLGVTAFAVPRGLPGVTVSEPMAKMGLDGCPAGRVEFSGCRVPARFRLGAEGRGSAVFQGSMAWERACLPAVYLGMMEEQLGRAVEHARGRRQFGRALGDFQAVSHKLVAMKQRLESARLLLYRACWSLDEQDADAATHAALSKIAVSEAAVANSLDAIQVFGATGYLGSAGVERQLRDAVPGTIFSGTTEIQRELVARGLGL</sequence>
<evidence type="ECO:0000259" key="7">
    <source>
        <dbReference type="Pfam" id="PF02770"/>
    </source>
</evidence>
<dbReference type="PANTHER" id="PTHR43884">
    <property type="entry name" value="ACYL-COA DEHYDROGENASE"/>
    <property type="match status" value="1"/>
</dbReference>
<evidence type="ECO:0000313" key="10">
    <source>
        <dbReference type="Proteomes" id="UP001499930"/>
    </source>
</evidence>